<evidence type="ECO:0000256" key="12">
    <source>
        <dbReference type="SAM" id="Coils"/>
    </source>
</evidence>
<dbReference type="SUPFAM" id="SSF58014">
    <property type="entry name" value="Coiled-coil domain of nucleotide exchange factor GrpE"/>
    <property type="match status" value="1"/>
</dbReference>
<evidence type="ECO:0000256" key="2">
    <source>
        <dbReference type="ARBA" id="ARBA00009054"/>
    </source>
</evidence>
<comment type="subunit">
    <text evidence="9">Probable component of the PAM complex, at least composed of SSC1 (mtHsp70), MGE1, TIM44, PAM16/TIM16, PAM17 and PAM18/TIM14. Interacts with SSQ1.</text>
</comment>
<organism evidence="14 15">
    <name type="scientific">Erythranthe guttata</name>
    <name type="common">Yellow monkey flower</name>
    <name type="synonym">Mimulus guttatus</name>
    <dbReference type="NCBI Taxonomy" id="4155"/>
    <lineage>
        <taxon>Eukaryota</taxon>
        <taxon>Viridiplantae</taxon>
        <taxon>Streptophyta</taxon>
        <taxon>Embryophyta</taxon>
        <taxon>Tracheophyta</taxon>
        <taxon>Spermatophyta</taxon>
        <taxon>Magnoliopsida</taxon>
        <taxon>eudicotyledons</taxon>
        <taxon>Gunneridae</taxon>
        <taxon>Pentapetalae</taxon>
        <taxon>asterids</taxon>
        <taxon>lamiids</taxon>
        <taxon>Lamiales</taxon>
        <taxon>Phrymaceae</taxon>
        <taxon>Erythranthe</taxon>
    </lineage>
</organism>
<dbReference type="OrthoDB" id="201635at2759"/>
<feature type="region of interest" description="Disordered" evidence="13">
    <location>
        <begin position="61"/>
        <end position="86"/>
    </location>
</feature>
<gene>
    <name evidence="14" type="ORF">MIMGU_mgv1a011237mg</name>
</gene>
<dbReference type="GO" id="GO:0005524">
    <property type="term" value="F:ATP binding"/>
    <property type="evidence" value="ECO:0007669"/>
    <property type="project" value="UniProtKB-KW"/>
</dbReference>
<dbReference type="PANTHER" id="PTHR21237:SF23">
    <property type="entry name" value="GRPE PROTEIN HOMOLOG, MITOCHONDRIAL"/>
    <property type="match status" value="1"/>
</dbReference>
<evidence type="ECO:0000256" key="1">
    <source>
        <dbReference type="ARBA" id="ARBA00004305"/>
    </source>
</evidence>
<dbReference type="InterPro" id="IPR013805">
    <property type="entry name" value="GrpE_CC"/>
</dbReference>
<evidence type="ECO:0000256" key="7">
    <source>
        <dbReference type="ARBA" id="ARBA00023128"/>
    </source>
</evidence>
<dbReference type="GO" id="GO:0006457">
    <property type="term" value="P:protein folding"/>
    <property type="evidence" value="ECO:0007669"/>
    <property type="project" value="InterPro"/>
</dbReference>
<dbReference type="Proteomes" id="UP000030748">
    <property type="component" value="Unassembled WGS sequence"/>
</dbReference>
<dbReference type="GO" id="GO:0042803">
    <property type="term" value="F:protein homodimerization activity"/>
    <property type="evidence" value="ECO:0007669"/>
    <property type="project" value="InterPro"/>
</dbReference>
<dbReference type="STRING" id="4155.A0A022QJD6"/>
<accession>A0A022QJD6</accession>
<dbReference type="PhylomeDB" id="A0A022QJD6"/>
<name>A0A022QJD6_ERYGU</name>
<dbReference type="InterPro" id="IPR000740">
    <property type="entry name" value="GrpE"/>
</dbReference>
<evidence type="ECO:0000256" key="9">
    <source>
        <dbReference type="ARBA" id="ARBA00063669"/>
    </source>
</evidence>
<dbReference type="KEGG" id="egt:105969089"/>
<keyword evidence="15" id="KW-1185">Reference proteome</keyword>
<keyword evidence="3" id="KW-0479">Metal-binding</keyword>
<evidence type="ECO:0000256" key="10">
    <source>
        <dbReference type="RuleBase" id="RU000640"/>
    </source>
</evidence>
<protein>
    <recommendedName>
        <fullName evidence="10">GrpE protein homolog</fullName>
    </recommendedName>
</protein>
<dbReference type="Gene3D" id="2.30.22.10">
    <property type="entry name" value="Head domain of nucleotide exchange factor GrpE"/>
    <property type="match status" value="1"/>
</dbReference>
<evidence type="ECO:0000256" key="3">
    <source>
        <dbReference type="ARBA" id="ARBA00022723"/>
    </source>
</evidence>
<dbReference type="FunFam" id="3.90.20.20:FF:000005">
    <property type="entry name" value="GrpE protein homolog"/>
    <property type="match status" value="1"/>
</dbReference>
<dbReference type="SUPFAM" id="SSF51064">
    <property type="entry name" value="Head domain of nucleotide exchange factor GrpE"/>
    <property type="match status" value="1"/>
</dbReference>
<dbReference type="HAMAP" id="MF_01151">
    <property type="entry name" value="GrpE"/>
    <property type="match status" value="1"/>
</dbReference>
<dbReference type="Pfam" id="PF01025">
    <property type="entry name" value="GrpE"/>
    <property type="match status" value="1"/>
</dbReference>
<comment type="similarity">
    <text evidence="2 11">Belongs to the GrpE family.</text>
</comment>
<feature type="coiled-coil region" evidence="12">
    <location>
        <begin position="119"/>
        <end position="157"/>
    </location>
</feature>
<evidence type="ECO:0000256" key="11">
    <source>
        <dbReference type="RuleBase" id="RU004478"/>
    </source>
</evidence>
<dbReference type="InterPro" id="IPR009012">
    <property type="entry name" value="GrpE_head"/>
</dbReference>
<dbReference type="GO" id="GO:0051082">
    <property type="term" value="F:unfolded protein binding"/>
    <property type="evidence" value="ECO:0000318"/>
    <property type="project" value="GO_Central"/>
</dbReference>
<comment type="function">
    <text evidence="10">Essential component of the PAM complex, a complex required for the translocation of transit peptide-containing proteins from the inner membrane into the mitochondrial matrix in an ATP-dependent manner.</text>
</comment>
<dbReference type="Gene3D" id="3.90.20.20">
    <property type="match status" value="1"/>
</dbReference>
<dbReference type="FunFam" id="2.30.22.10:FF:000002">
    <property type="entry name" value="GrpE protein homolog"/>
    <property type="match status" value="1"/>
</dbReference>
<evidence type="ECO:0000256" key="8">
    <source>
        <dbReference type="ARBA" id="ARBA00023186"/>
    </source>
</evidence>
<keyword evidence="7 10" id="KW-0496">Mitochondrion</keyword>
<dbReference type="PRINTS" id="PR00773">
    <property type="entry name" value="GRPEPROTEIN"/>
</dbReference>
<dbReference type="AlphaFoldDB" id="A0A022QJD6"/>
<dbReference type="GO" id="GO:0046872">
    <property type="term" value="F:metal ion binding"/>
    <property type="evidence" value="ECO:0007669"/>
    <property type="project" value="UniProtKB-KW"/>
</dbReference>
<dbReference type="CDD" id="cd00446">
    <property type="entry name" value="GrpE"/>
    <property type="match status" value="1"/>
</dbReference>
<evidence type="ECO:0000256" key="4">
    <source>
        <dbReference type="ARBA" id="ARBA00022741"/>
    </source>
</evidence>
<evidence type="ECO:0000313" key="15">
    <source>
        <dbReference type="Proteomes" id="UP000030748"/>
    </source>
</evidence>
<dbReference type="GO" id="GO:0030150">
    <property type="term" value="P:protein import into mitochondrial matrix"/>
    <property type="evidence" value="ECO:0000318"/>
    <property type="project" value="GO_Central"/>
</dbReference>
<evidence type="ECO:0000256" key="13">
    <source>
        <dbReference type="SAM" id="MobiDB-lite"/>
    </source>
</evidence>
<dbReference type="EMBL" id="KI631456">
    <property type="protein sequence ID" value="EYU27383.1"/>
    <property type="molecule type" value="Genomic_DNA"/>
</dbReference>
<feature type="compositionally biased region" description="Polar residues" evidence="13">
    <location>
        <begin position="61"/>
        <end position="81"/>
    </location>
</feature>
<proteinExistence type="inferred from homology"/>
<reference evidence="14 15" key="1">
    <citation type="journal article" date="2013" name="Proc. Natl. Acad. Sci. U.S.A.">
        <title>Fine-scale variation in meiotic recombination in Mimulus inferred from population shotgun sequencing.</title>
        <authorList>
            <person name="Hellsten U."/>
            <person name="Wright K.M."/>
            <person name="Jenkins J."/>
            <person name="Shu S."/>
            <person name="Yuan Y."/>
            <person name="Wessler S.R."/>
            <person name="Schmutz J."/>
            <person name="Willis J.H."/>
            <person name="Rokhsar D.S."/>
        </authorList>
    </citation>
    <scope>NUCLEOTIDE SEQUENCE [LARGE SCALE GENOMIC DNA]</scope>
    <source>
        <strain evidence="15">cv. DUN x IM62</strain>
    </source>
</reference>
<dbReference type="GO" id="GO:0001405">
    <property type="term" value="C:PAM complex, Tim23 associated import motor"/>
    <property type="evidence" value="ECO:0000318"/>
    <property type="project" value="GO_Central"/>
</dbReference>
<dbReference type="GO" id="GO:0000774">
    <property type="term" value="F:adenyl-nucleotide exchange factor activity"/>
    <property type="evidence" value="ECO:0000318"/>
    <property type="project" value="GO_Central"/>
</dbReference>
<keyword evidence="8 10" id="KW-0143">Chaperone</keyword>
<keyword evidence="6" id="KW-0809">Transit peptide</keyword>
<keyword evidence="5" id="KW-0067">ATP-binding</keyword>
<keyword evidence="12" id="KW-0175">Coiled coil</keyword>
<dbReference type="PROSITE" id="PS01071">
    <property type="entry name" value="GRPE"/>
    <property type="match status" value="1"/>
</dbReference>
<dbReference type="GO" id="GO:0051087">
    <property type="term" value="F:protein-folding chaperone binding"/>
    <property type="evidence" value="ECO:0007669"/>
    <property type="project" value="InterPro"/>
</dbReference>
<evidence type="ECO:0000256" key="5">
    <source>
        <dbReference type="ARBA" id="ARBA00022840"/>
    </source>
</evidence>
<dbReference type="eggNOG" id="KOG3003">
    <property type="taxonomic scope" value="Eukaryota"/>
</dbReference>
<keyword evidence="4" id="KW-0547">Nucleotide-binding</keyword>
<dbReference type="PANTHER" id="PTHR21237">
    <property type="entry name" value="GRPE PROTEIN"/>
    <property type="match status" value="1"/>
</dbReference>
<evidence type="ECO:0000256" key="6">
    <source>
        <dbReference type="ARBA" id="ARBA00022946"/>
    </source>
</evidence>
<comment type="subcellular location">
    <subcellularLocation>
        <location evidence="1 10">Mitochondrion matrix</location>
    </subcellularLocation>
</comment>
<dbReference type="OMA" id="KQAHNDA"/>
<sequence>MSVSRITSRLSTIVLTRSCNSPLFSGRHESRFVSSVNQFFSPGGIHDKVIDQRFGFSSFASPPSNAQSVNEQETRTNNESFSAVKKRRRGAKRIAFSDSDSDDSDLKSDLSRDGLVKLVAKKERLLFAKQEEIENMKDKVLRAFAEMENVKERTRRESENAKKFAIQNFAKCLLDVADNLSRASYAAKESFTKIDVSKDTGGSVQQLQTLLEGVEMTEKQLSEVFRKFGLEKYDPTNEEFDPNRHNAVFQVPDASKPANHVAVVLKAGYMLHDRVIRPAEVGVTVAMS</sequence>
<evidence type="ECO:0000313" key="14">
    <source>
        <dbReference type="EMBL" id="EYU27383.1"/>
    </source>
</evidence>